<protein>
    <submittedName>
        <fullName evidence="2">Uncharacterized protein LOC142179805</fullName>
    </submittedName>
</protein>
<proteinExistence type="predicted"/>
<keyword evidence="1" id="KW-1185">Reference proteome</keyword>
<gene>
    <name evidence="2" type="primary">LOC142179805</name>
</gene>
<evidence type="ECO:0000313" key="2">
    <source>
        <dbReference type="RefSeq" id="XP_075106782.1"/>
    </source>
</evidence>
<dbReference type="RefSeq" id="XP_075106782.1">
    <property type="nucleotide sequence ID" value="XM_075250681.1"/>
</dbReference>
<reference evidence="2" key="2">
    <citation type="submission" date="2025-08" db="UniProtKB">
        <authorList>
            <consortium name="RefSeq"/>
        </authorList>
    </citation>
    <scope>IDENTIFICATION</scope>
    <source>
        <tissue evidence="2">Leaf</tissue>
    </source>
</reference>
<evidence type="ECO:0000313" key="1">
    <source>
        <dbReference type="Proteomes" id="UP000790787"/>
    </source>
</evidence>
<reference evidence="1" key="1">
    <citation type="journal article" date="2014" name="Nat. Commun.">
        <title>The tobacco genome sequence and its comparison with those of tomato and potato.</title>
        <authorList>
            <person name="Sierro N."/>
            <person name="Battey J.N."/>
            <person name="Ouadi S."/>
            <person name="Bakaher N."/>
            <person name="Bovet L."/>
            <person name="Willig A."/>
            <person name="Goepfert S."/>
            <person name="Peitsch M.C."/>
            <person name="Ivanov N.V."/>
        </authorList>
    </citation>
    <scope>NUCLEOTIDE SEQUENCE [LARGE SCALE GENOMIC DNA]</scope>
</reference>
<name>A0AC58UBC2_TOBAC</name>
<dbReference type="Proteomes" id="UP000790787">
    <property type="component" value="Chromosome 4"/>
</dbReference>
<organism evidence="1 2">
    <name type="scientific">Nicotiana tabacum</name>
    <name type="common">Common tobacco</name>
    <dbReference type="NCBI Taxonomy" id="4097"/>
    <lineage>
        <taxon>Eukaryota</taxon>
        <taxon>Viridiplantae</taxon>
        <taxon>Streptophyta</taxon>
        <taxon>Embryophyta</taxon>
        <taxon>Tracheophyta</taxon>
        <taxon>Spermatophyta</taxon>
        <taxon>Magnoliopsida</taxon>
        <taxon>eudicotyledons</taxon>
        <taxon>Gunneridae</taxon>
        <taxon>Pentapetalae</taxon>
        <taxon>asterids</taxon>
        <taxon>lamiids</taxon>
        <taxon>Solanales</taxon>
        <taxon>Solanaceae</taxon>
        <taxon>Nicotianoideae</taxon>
        <taxon>Nicotianeae</taxon>
        <taxon>Nicotiana</taxon>
    </lineage>
</organism>
<accession>A0AC58UBC2</accession>
<sequence>MNWFAGGDRNTKFFHNHVNIKRQKLKLKRIQNTNSNWLEIQELMANAAVEFFSNQFTQSGDTTMVTLEQNLELCKYPTIDEVKNAVFVLSGDSASGPDDFTGLFHQTCWDIVGEDIYMLIQEFYGGASLPKSITHTNLVLLPKKPQVQTFSDLRPISLSNFINKGLLEISSTYFEEDGVAEHFNMIMNLLVKNWYSMLINGQASWFFKSSKGVKQGDPLSPTLFIMSAEVLSRSLNNLFLYKNFKGFGIPKWTDPLNHLAYADDTIIFSSVDPYFLKKETVGSITVFQKGTFPFTYLGCPMFYTRRRKDYCNDLTKKVKVRLHSYKGKLLSFGGKATLITSVLQSLPTHILSVLDPPNNVIEQLHKIFSRFFWSSTDKGRSRHWTKWLNLCLPTEEGGVGVHITF</sequence>